<organism evidence="2 3">
    <name type="scientific">Brevundimonas mediterranea</name>
    <dbReference type="NCBI Taxonomy" id="74329"/>
    <lineage>
        <taxon>Bacteria</taxon>
        <taxon>Pseudomonadati</taxon>
        <taxon>Pseudomonadota</taxon>
        <taxon>Alphaproteobacteria</taxon>
        <taxon>Caulobacterales</taxon>
        <taxon>Caulobacteraceae</taxon>
        <taxon>Brevundimonas</taxon>
    </lineage>
</organism>
<dbReference type="AlphaFoldDB" id="A0A7W6A7U1"/>
<dbReference type="Proteomes" id="UP000532936">
    <property type="component" value="Unassembled WGS sequence"/>
</dbReference>
<reference evidence="2 3" key="1">
    <citation type="submission" date="2020-08" db="EMBL/GenBank/DDBJ databases">
        <title>Genomic Encyclopedia of Type Strains, Phase IV (KMG-IV): sequencing the most valuable type-strain genomes for metagenomic binning, comparative biology and taxonomic classification.</title>
        <authorList>
            <person name="Goeker M."/>
        </authorList>
    </citation>
    <scope>NUCLEOTIDE SEQUENCE [LARGE SCALE GENOMIC DNA]</scope>
    <source>
        <strain evidence="2 3">DSM 14878</strain>
    </source>
</reference>
<dbReference type="EMBL" id="JACIDA010000001">
    <property type="protein sequence ID" value="MBB3872108.1"/>
    <property type="molecule type" value="Genomic_DNA"/>
</dbReference>
<accession>A0A7W6A7U1</accession>
<evidence type="ECO:0000313" key="2">
    <source>
        <dbReference type="EMBL" id="MBB3872108.1"/>
    </source>
</evidence>
<comment type="caution">
    <text evidence="2">The sequence shown here is derived from an EMBL/GenBank/DDBJ whole genome shotgun (WGS) entry which is preliminary data.</text>
</comment>
<proteinExistence type="predicted"/>
<evidence type="ECO:0000256" key="1">
    <source>
        <dbReference type="SAM" id="MobiDB-lite"/>
    </source>
</evidence>
<name>A0A7W6A7U1_9CAUL</name>
<feature type="region of interest" description="Disordered" evidence="1">
    <location>
        <begin position="36"/>
        <end position="57"/>
    </location>
</feature>
<evidence type="ECO:0000313" key="3">
    <source>
        <dbReference type="Proteomes" id="UP000532936"/>
    </source>
</evidence>
<dbReference type="RefSeq" id="WP_221205107.1">
    <property type="nucleotide sequence ID" value="NZ_JACIDA010000001.1"/>
</dbReference>
<gene>
    <name evidence="2" type="ORF">GGR11_001622</name>
</gene>
<protein>
    <submittedName>
        <fullName evidence="2">Uncharacterized protein</fullName>
    </submittedName>
</protein>
<sequence length="57" mass="5786">MTGLNRLTTVRAAVAAGHAGLSMVADDHAIGWRLEGMGEDKSKPQASASSGVLHLAA</sequence>